<dbReference type="EMBL" id="JSZA02000393">
    <property type="protein sequence ID" value="KHD11662.1"/>
    <property type="molecule type" value="Genomic_DNA"/>
</dbReference>
<dbReference type="Proteomes" id="UP000030428">
    <property type="component" value="Unassembled WGS sequence"/>
</dbReference>
<evidence type="ECO:0000313" key="1">
    <source>
        <dbReference type="EMBL" id="KHD11662.1"/>
    </source>
</evidence>
<organism evidence="1 2">
    <name type="scientific">Candidatus Thiomargarita nelsonii</name>
    <dbReference type="NCBI Taxonomy" id="1003181"/>
    <lineage>
        <taxon>Bacteria</taxon>
        <taxon>Pseudomonadati</taxon>
        <taxon>Pseudomonadota</taxon>
        <taxon>Gammaproteobacteria</taxon>
        <taxon>Thiotrichales</taxon>
        <taxon>Thiotrichaceae</taxon>
        <taxon>Thiomargarita</taxon>
    </lineage>
</organism>
<gene>
    <name evidence="1" type="ORF">PN36_34715</name>
</gene>
<comment type="caution">
    <text evidence="1">The sequence shown here is derived from an EMBL/GenBank/DDBJ whole genome shotgun (WGS) entry which is preliminary data.</text>
</comment>
<sequence>MLKGIEAARQNRYKYLIPELDIWDLWQQGRDEAIKAMLEKPKKPPVSEMAWLKLKMSYTGLQEKTPLAGKKPRK</sequence>
<evidence type="ECO:0000313" key="2">
    <source>
        <dbReference type="Proteomes" id="UP000030428"/>
    </source>
</evidence>
<keyword evidence="2" id="KW-1185">Reference proteome</keyword>
<reference evidence="1 2" key="1">
    <citation type="journal article" date="2016" name="Front. Microbiol.">
        <title>Single-Cell (Meta-)Genomics of a Dimorphic Candidatus Thiomargarita nelsonii Reveals Genomic Plasticity.</title>
        <authorList>
            <person name="Flood B.E."/>
            <person name="Fliss P."/>
            <person name="Jones D.S."/>
            <person name="Dick G.J."/>
            <person name="Jain S."/>
            <person name="Kaster A.K."/>
            <person name="Winkel M."/>
            <person name="Mussmann M."/>
            <person name="Bailey J."/>
        </authorList>
    </citation>
    <scope>NUCLEOTIDE SEQUENCE [LARGE SCALE GENOMIC DNA]</scope>
    <source>
        <strain evidence="1">Hydrate Ridge</strain>
    </source>
</reference>
<protein>
    <submittedName>
        <fullName evidence="1">Uncharacterized protein</fullName>
    </submittedName>
</protein>
<proteinExistence type="predicted"/>
<dbReference type="AlphaFoldDB" id="A0A0A6PDD9"/>
<name>A0A0A6PDD9_9GAMM</name>
<accession>A0A0A6PDD9</accession>